<dbReference type="Pfam" id="PF14701">
    <property type="entry name" value="hDGE_amylase"/>
    <property type="match status" value="1"/>
</dbReference>
<protein>
    <recommendedName>
        <fullName evidence="7">Glycogen debranching enzyme</fullName>
    </recommendedName>
</protein>
<keyword evidence="6" id="KW-1185">Reference proteome</keyword>
<dbReference type="InterPro" id="IPR032640">
    <property type="entry name" value="AMPK1_CBM"/>
</dbReference>
<name>A0A1R2AUR2_9CILI</name>
<evidence type="ECO:0000259" key="3">
    <source>
        <dbReference type="Pfam" id="PF14702"/>
    </source>
</evidence>
<dbReference type="InterPro" id="IPR017853">
    <property type="entry name" value="GH"/>
</dbReference>
<dbReference type="InterPro" id="IPR008928">
    <property type="entry name" value="6-hairpin_glycosidase_sf"/>
</dbReference>
<dbReference type="PANTHER" id="PTHR10569:SF2">
    <property type="entry name" value="GLYCOGEN DEBRANCHING ENZYME"/>
    <property type="match status" value="1"/>
</dbReference>
<dbReference type="EMBL" id="MPUH01001358">
    <property type="protein sequence ID" value="OMJ68269.1"/>
    <property type="molecule type" value="Genomic_DNA"/>
</dbReference>
<dbReference type="CDD" id="cd02859">
    <property type="entry name" value="E_set_AMPKbeta_like_N"/>
    <property type="match status" value="1"/>
</dbReference>
<organism evidence="5 6">
    <name type="scientific">Stentor coeruleus</name>
    <dbReference type="NCBI Taxonomy" id="5963"/>
    <lineage>
        <taxon>Eukaryota</taxon>
        <taxon>Sar</taxon>
        <taxon>Alveolata</taxon>
        <taxon>Ciliophora</taxon>
        <taxon>Postciliodesmatophora</taxon>
        <taxon>Heterotrichea</taxon>
        <taxon>Heterotrichida</taxon>
        <taxon>Stentoridae</taxon>
        <taxon>Stentor</taxon>
    </lineage>
</organism>
<feature type="domain" description="Glycogen debranching enzyme central" evidence="3">
    <location>
        <begin position="789"/>
        <end position="1033"/>
    </location>
</feature>
<dbReference type="SUPFAM" id="SSF81296">
    <property type="entry name" value="E set domains"/>
    <property type="match status" value="1"/>
</dbReference>
<dbReference type="GO" id="GO:0005980">
    <property type="term" value="P:glycogen catabolic process"/>
    <property type="evidence" value="ECO:0007669"/>
    <property type="project" value="InterPro"/>
</dbReference>
<dbReference type="Proteomes" id="UP000187209">
    <property type="component" value="Unassembled WGS sequence"/>
</dbReference>
<dbReference type="Gene3D" id="2.60.40.10">
    <property type="entry name" value="Immunoglobulins"/>
    <property type="match status" value="1"/>
</dbReference>
<evidence type="ECO:0008006" key="7">
    <source>
        <dbReference type="Google" id="ProtNLM"/>
    </source>
</evidence>
<dbReference type="InterPro" id="IPR010401">
    <property type="entry name" value="AGL/Gdb1"/>
</dbReference>
<sequence length="1553" mass="177393">MAKKYACRLDCEKGIILGLGREDFIFRVNLRDSVEFQIEGCSDFADPSTLLIIRENSGAELEHSGYIRGGHWVCEVQFLVSGSVKLHLKLGELISEPDYIVVNPAITLGGKTVPLDSLCIQTVLSRSMGPIDSWLEIFDDQFSLGYNFFHITPIQVLGGSHSLYCIKDPTNLSDSLFPSMTTSQKYAALENVMEVLDSKGMGCMIDIVLNHCAYDSEFVEEHPEATYNLVNCPYLKSAYQLDKALYEFTKAVIERKIHSLHNRNRIENEKDLSNIMHILKIEWLPQIKLHQYFQMDVNEVIRKFEECTEDEELETKLIAELKSKGLEYFIKTYALIHEGEAPLSTEINTKLVWKACKILGHSKQNSIKEVRKALPVVNSYLLSRFDKHFAEILTNIEGDIRYHKLERGKVEISADNPIVGRYFQELRNGHVVIHNGFIMSNNDVLKDFAGKEGWHYFRRNVVIWADNIKLRYGNCYDDAPALWETMKEYVVSMAKCFKGIRLDNAHGTPLSVSMFMLKAAREVNPNLYVMAELFTSDSKLDAHFVKVLGINGLVREALNALDPKHFGALSYEYGNGETLSLGKLEESSINSLSLFTDRSLERLKSGVTPAIYYDCTHDNQTPSQKRKAFDALPTAAIVAMCNCTIASTRGYDEFLPKQLSVVTENRTYLKYEPEVCKNNIDLGGPIKLLITFSHELSQKVNTVDVKGEWDGWTKFYQLTRTSENNFEVELSLSEEFLGKELSYKFVIDKVNWVHDWKQPFKKFGSNINNVIKITKTPQVRTGIFTTMRPARKILNNLHQLMSEEGYNEIYIHQCSNDVFMIIRQNPVTGSSYVMITRTSFWDDPNAVSQYGMKLPGIVEKMVFLSVLSFNNWGFIQDLHEINGLKGHLEVLTNLDHFGSIYRDSIENIDVLNLQKIPQSFLCILKTELHSQNSLKALNLIYEELKYDCKSIFSEVSLESLNHLLWRCSSEELDVSGNKRNVYEVPQFKPFTYAGIGGLVIEFIKLINKNNLGHEICNNIRNGDWLIDYIHGRLSPYVPISLSDYILNAISHIKKFPRGIIPKHLFKFVISLFEAAQRYQIQELFQLTAITKIDEYFYTAVSQFWGIVPSVKSSLYNASLSAGLPHFATGFMRCWGRDTFISLTGLLLCTKRFSEAREVILTFASVIRHGLIPNLLDSGKNCRYNARDATWFFLNSIKNYVIMAPEGERILSEKVSIVFKSDIQEEHYRDHSEIFMSITDIIQNIMQEHATGIEFREWNAGSMIDAHMRDEGFNIRIRLDSKTGLIYGGNRWNCGTWMDKMGSSWKAKNAGVPATPRDGAAIEINALLYSTLNFLVNMRENNTFPYNGVVLRDGSKFEYATWREILKNNFDKLYFIPYTPDKISGYYKDTIGCSIPSNDLQLRPNQCIALAVAPDLFDSDHAVSALEIVRKELMPGLGTMQIGIMTLNSSDISYRNFYENSNDSEDYSIAHGFSYHNGPEWVWPVGYFLQSVMIFTSNKKLVYKCLSQHLKTFENSPWMSLPELTNGYGKECPFSCMAQAWSIGPFIEVLQQIN</sequence>
<feature type="domain" description="Glycogen debranching enzyme C-terminal" evidence="1">
    <location>
        <begin position="1113"/>
        <end position="1546"/>
    </location>
</feature>
<proteinExistence type="predicted"/>
<dbReference type="Gene3D" id="1.50.10.10">
    <property type="match status" value="1"/>
</dbReference>
<evidence type="ECO:0000259" key="2">
    <source>
        <dbReference type="Pfam" id="PF14701"/>
    </source>
</evidence>
<dbReference type="InterPro" id="IPR014756">
    <property type="entry name" value="Ig_E-set"/>
</dbReference>
<dbReference type="InterPro" id="IPR032790">
    <property type="entry name" value="GDE_C"/>
</dbReference>
<dbReference type="InterPro" id="IPR012341">
    <property type="entry name" value="6hp_glycosidase-like_sf"/>
</dbReference>
<dbReference type="Gene3D" id="3.20.20.80">
    <property type="entry name" value="Glycosidases"/>
    <property type="match status" value="2"/>
</dbReference>
<dbReference type="InterPro" id="IPR032792">
    <property type="entry name" value="AGL_glucanoTrfase"/>
</dbReference>
<accession>A0A1R2AUR2</accession>
<dbReference type="PANTHER" id="PTHR10569">
    <property type="entry name" value="GLYCOGEN DEBRANCHING ENZYME"/>
    <property type="match status" value="1"/>
</dbReference>
<dbReference type="GO" id="GO:0004135">
    <property type="term" value="F:amylo-alpha-1,6-glucosidase activity"/>
    <property type="evidence" value="ECO:0007669"/>
    <property type="project" value="InterPro"/>
</dbReference>
<dbReference type="Pfam" id="PF16561">
    <property type="entry name" value="AMPK1_CBM"/>
    <property type="match status" value="1"/>
</dbReference>
<dbReference type="OrthoDB" id="10248904at2759"/>
<evidence type="ECO:0000259" key="4">
    <source>
        <dbReference type="Pfam" id="PF16561"/>
    </source>
</evidence>
<evidence type="ECO:0000259" key="1">
    <source>
        <dbReference type="Pfam" id="PF06202"/>
    </source>
</evidence>
<dbReference type="GO" id="GO:0004134">
    <property type="term" value="F:4-alpha-glucanotransferase activity"/>
    <property type="evidence" value="ECO:0007669"/>
    <property type="project" value="InterPro"/>
</dbReference>
<dbReference type="InterPro" id="IPR013783">
    <property type="entry name" value="Ig-like_fold"/>
</dbReference>
<dbReference type="Pfam" id="PF06202">
    <property type="entry name" value="GDE_C"/>
    <property type="match status" value="1"/>
</dbReference>
<feature type="domain" description="Glycogen debranching enzyme glucanotransferase" evidence="2">
    <location>
        <begin position="111"/>
        <end position="528"/>
    </location>
</feature>
<dbReference type="SUPFAM" id="SSF51445">
    <property type="entry name" value="(Trans)glycosidases"/>
    <property type="match status" value="1"/>
</dbReference>
<dbReference type="InterPro" id="IPR032788">
    <property type="entry name" value="AGL_central"/>
</dbReference>
<feature type="domain" description="AMP-activated protein kinase glycogen-binding" evidence="4">
    <location>
        <begin position="698"/>
        <end position="776"/>
    </location>
</feature>
<evidence type="ECO:0000313" key="6">
    <source>
        <dbReference type="Proteomes" id="UP000187209"/>
    </source>
</evidence>
<reference evidence="5 6" key="1">
    <citation type="submission" date="2016-11" db="EMBL/GenBank/DDBJ databases">
        <title>The macronuclear genome of Stentor coeruleus: a giant cell with tiny introns.</title>
        <authorList>
            <person name="Slabodnick M."/>
            <person name="Ruby J.G."/>
            <person name="Reiff S.B."/>
            <person name="Swart E.C."/>
            <person name="Gosai S."/>
            <person name="Prabakaran S."/>
            <person name="Witkowska E."/>
            <person name="Larue G.E."/>
            <person name="Fisher S."/>
            <person name="Freeman R.M."/>
            <person name="Gunawardena J."/>
            <person name="Chu W."/>
            <person name="Stover N.A."/>
            <person name="Gregory B.D."/>
            <person name="Nowacki M."/>
            <person name="Derisi J."/>
            <person name="Roy S.W."/>
            <person name="Marshall W.F."/>
            <person name="Sood P."/>
        </authorList>
    </citation>
    <scope>NUCLEOTIDE SEQUENCE [LARGE SCALE GENOMIC DNA]</scope>
    <source>
        <strain evidence="5">WM001</strain>
    </source>
</reference>
<dbReference type="SUPFAM" id="SSF48208">
    <property type="entry name" value="Six-hairpin glycosidases"/>
    <property type="match status" value="1"/>
</dbReference>
<evidence type="ECO:0000313" key="5">
    <source>
        <dbReference type="EMBL" id="OMJ68269.1"/>
    </source>
</evidence>
<comment type="caution">
    <text evidence="5">The sequence shown here is derived from an EMBL/GenBank/DDBJ whole genome shotgun (WGS) entry which is preliminary data.</text>
</comment>
<dbReference type="Pfam" id="PF14702">
    <property type="entry name" value="hGDE_central"/>
    <property type="match status" value="1"/>
</dbReference>
<gene>
    <name evidence="5" type="ORF">SteCoe_34335</name>
</gene>